<comment type="pathway">
    <text evidence="1">Cofactor biosynthesis; pyridoxal 5'-phosphate biosynthesis.</text>
</comment>
<dbReference type="GO" id="GO:0008615">
    <property type="term" value="P:pyridoxine biosynthetic process"/>
    <property type="evidence" value="ECO:0007669"/>
    <property type="project" value="TreeGrafter"/>
</dbReference>
<evidence type="ECO:0000259" key="10">
    <source>
        <dbReference type="Pfam" id="PF01680"/>
    </source>
</evidence>
<evidence type="ECO:0000256" key="7">
    <source>
        <dbReference type="ARBA" id="ARBA00047992"/>
    </source>
</evidence>
<dbReference type="InterPro" id="IPR013785">
    <property type="entry name" value="Aldolase_TIM"/>
</dbReference>
<dbReference type="PANTHER" id="PTHR31829:SF0">
    <property type="entry name" value="PYRIDOXAL 5'-PHOSPHATE SYNTHASE SUBUNIT SNZ1-RELATED"/>
    <property type="match status" value="1"/>
</dbReference>
<dbReference type="GO" id="GO:0036381">
    <property type="term" value="F:pyridoxal 5'-phosphate synthase (glutamine hydrolysing) activity"/>
    <property type="evidence" value="ECO:0007669"/>
    <property type="project" value="UniProtKB-EC"/>
</dbReference>
<dbReference type="EC" id="4.3.3.6" evidence="3"/>
<dbReference type="Proteomes" id="UP001151516">
    <property type="component" value="Unassembled WGS sequence"/>
</dbReference>
<name>A0A9W8GJS6_9FUNG</name>
<evidence type="ECO:0000256" key="5">
    <source>
        <dbReference type="ARBA" id="ARBA00023239"/>
    </source>
</evidence>
<protein>
    <recommendedName>
        <fullName evidence="3">pyridoxal 5'-phosphate synthase (glutamine hydrolyzing)</fullName>
        <ecNumber evidence="3">4.3.3.6</ecNumber>
    </recommendedName>
</protein>
<comment type="catalytic activity">
    <reaction evidence="7">
        <text>aldehydo-D-ribose 5-phosphate + D-glyceraldehyde 3-phosphate + L-glutamine = pyridoxal 5'-phosphate + L-glutamate + phosphate + 3 H2O + H(+)</text>
        <dbReference type="Rhea" id="RHEA:31507"/>
        <dbReference type="ChEBI" id="CHEBI:15377"/>
        <dbReference type="ChEBI" id="CHEBI:15378"/>
        <dbReference type="ChEBI" id="CHEBI:29985"/>
        <dbReference type="ChEBI" id="CHEBI:43474"/>
        <dbReference type="ChEBI" id="CHEBI:58273"/>
        <dbReference type="ChEBI" id="CHEBI:58359"/>
        <dbReference type="ChEBI" id="CHEBI:59776"/>
        <dbReference type="ChEBI" id="CHEBI:597326"/>
        <dbReference type="EC" id="4.3.3.6"/>
    </reaction>
</comment>
<gene>
    <name evidence="11" type="primary">SNZ1_3</name>
    <name evidence="11" type="ORF">IWW39_004098</name>
</gene>
<evidence type="ECO:0000256" key="9">
    <source>
        <dbReference type="SAM" id="MobiDB-lite"/>
    </source>
</evidence>
<dbReference type="Pfam" id="PF01680">
    <property type="entry name" value="SOR_SNZ"/>
    <property type="match status" value="1"/>
</dbReference>
<dbReference type="OrthoDB" id="5545300at2759"/>
<dbReference type="AlphaFoldDB" id="A0A9W8GJS6"/>
<feature type="region of interest" description="Disordered" evidence="9">
    <location>
        <begin position="1"/>
        <end position="27"/>
    </location>
</feature>
<proteinExistence type="inferred from homology"/>
<evidence type="ECO:0000256" key="1">
    <source>
        <dbReference type="ARBA" id="ARBA00004737"/>
    </source>
</evidence>
<dbReference type="PANTHER" id="PTHR31829">
    <property type="entry name" value="PYRIDOXAL 5'-PHOSPHATE SYNTHASE SUBUNIT SNZ1-RELATED"/>
    <property type="match status" value="1"/>
</dbReference>
<comment type="caution">
    <text evidence="11">The sequence shown here is derived from an EMBL/GenBank/DDBJ whole genome shotgun (WGS) entry which is preliminary data.</text>
</comment>
<evidence type="ECO:0000256" key="4">
    <source>
        <dbReference type="ARBA" id="ARBA00022898"/>
    </source>
</evidence>
<reference evidence="11" key="1">
    <citation type="submission" date="2022-07" db="EMBL/GenBank/DDBJ databases">
        <title>Phylogenomic reconstructions and comparative analyses of Kickxellomycotina fungi.</title>
        <authorList>
            <person name="Reynolds N.K."/>
            <person name="Stajich J.E."/>
            <person name="Barry K."/>
            <person name="Grigoriev I.V."/>
            <person name="Crous P."/>
            <person name="Smith M.E."/>
        </authorList>
    </citation>
    <scope>NUCLEOTIDE SEQUENCE</scope>
    <source>
        <strain evidence="11">CBS 109367</strain>
    </source>
</reference>
<dbReference type="EMBL" id="JANBTX010000138">
    <property type="protein sequence ID" value="KAJ2685712.1"/>
    <property type="molecule type" value="Genomic_DNA"/>
</dbReference>
<keyword evidence="5 11" id="KW-0456">Lyase</keyword>
<sequence>MPTKAEKEREARILARKKEADKKAKERKEKEAKIIKRIESHRAETFKAQLSMLKCGVIAEVLNTVQAKLAQDAGFNAICPYNFPANIVKNPNGNPITSDPRAIREMMNSVAIPIMANVRTGHIIEAQMAEHLGASIINEHEYAGVRTATHMQKDGFKVPFMAGVATLTECFMRIEEGATMLRTKDLARNFAYTLSTIMTIFDTLAAMKTYQTEYTLYMDAAAVSTAAAAAARDAKSAVTLATSKLNRLIAAKSPGKADVTAAAGVAVDVATAASEKATAAAAAAKDALEALEASTSYGSPSKMVELSIGTNEQPIAAPVRRAM</sequence>
<dbReference type="SUPFAM" id="SSF51366">
    <property type="entry name" value="Ribulose-phoshate binding barrel"/>
    <property type="match status" value="1"/>
</dbReference>
<evidence type="ECO:0000256" key="8">
    <source>
        <dbReference type="PROSITE-ProRule" id="PRU00481"/>
    </source>
</evidence>
<evidence type="ECO:0000313" key="11">
    <source>
        <dbReference type="EMBL" id="KAJ2685712.1"/>
    </source>
</evidence>
<evidence type="ECO:0000256" key="6">
    <source>
        <dbReference type="ARBA" id="ARBA00023270"/>
    </source>
</evidence>
<dbReference type="InterPro" id="IPR001852">
    <property type="entry name" value="PdxS/SNZ"/>
</dbReference>
<evidence type="ECO:0000256" key="2">
    <source>
        <dbReference type="ARBA" id="ARBA00007281"/>
    </source>
</evidence>
<evidence type="ECO:0000256" key="3">
    <source>
        <dbReference type="ARBA" id="ARBA00012084"/>
    </source>
</evidence>
<dbReference type="PROSITE" id="PS51129">
    <property type="entry name" value="PDXS_SNZ_2"/>
    <property type="match status" value="1"/>
</dbReference>
<keyword evidence="6" id="KW-0704">Schiff base</keyword>
<comment type="similarity">
    <text evidence="2 8">Belongs to the PdxS/SNZ family.</text>
</comment>
<dbReference type="GO" id="GO:0006520">
    <property type="term" value="P:amino acid metabolic process"/>
    <property type="evidence" value="ECO:0007669"/>
    <property type="project" value="TreeGrafter"/>
</dbReference>
<dbReference type="InterPro" id="IPR011060">
    <property type="entry name" value="RibuloseP-bd_barrel"/>
</dbReference>
<dbReference type="GO" id="GO:0042823">
    <property type="term" value="P:pyridoxal phosphate biosynthetic process"/>
    <property type="evidence" value="ECO:0007669"/>
    <property type="project" value="InterPro"/>
</dbReference>
<feature type="domain" description="PdxS/SNZ N-terminal" evidence="10">
    <location>
        <begin position="50"/>
        <end position="212"/>
    </location>
</feature>
<keyword evidence="4" id="KW-0663">Pyridoxal phosphate</keyword>
<dbReference type="InterPro" id="IPR033755">
    <property type="entry name" value="PdxS/SNZ_N"/>
</dbReference>
<organism evidence="11 12">
    <name type="scientific">Coemansia spiralis</name>
    <dbReference type="NCBI Taxonomy" id="417178"/>
    <lineage>
        <taxon>Eukaryota</taxon>
        <taxon>Fungi</taxon>
        <taxon>Fungi incertae sedis</taxon>
        <taxon>Zoopagomycota</taxon>
        <taxon>Kickxellomycotina</taxon>
        <taxon>Kickxellomycetes</taxon>
        <taxon>Kickxellales</taxon>
        <taxon>Kickxellaceae</taxon>
        <taxon>Coemansia</taxon>
    </lineage>
</organism>
<accession>A0A9W8GJS6</accession>
<keyword evidence="12" id="KW-1185">Reference proteome</keyword>
<evidence type="ECO:0000313" key="12">
    <source>
        <dbReference type="Proteomes" id="UP001151516"/>
    </source>
</evidence>
<dbReference type="Gene3D" id="3.20.20.70">
    <property type="entry name" value="Aldolase class I"/>
    <property type="match status" value="1"/>
</dbReference>